<feature type="domain" description="Gfo/Idh/MocA-like oxidoreductase N-terminal" evidence="1">
    <location>
        <begin position="23"/>
        <end position="138"/>
    </location>
</feature>
<comment type="caution">
    <text evidence="3">The sequence shown here is derived from an EMBL/GenBank/DDBJ whole genome shotgun (WGS) entry which is preliminary data.</text>
</comment>
<evidence type="ECO:0000313" key="4">
    <source>
        <dbReference type="Proteomes" id="UP001199106"/>
    </source>
</evidence>
<reference evidence="3" key="1">
    <citation type="submission" date="2021-07" db="EMBL/GenBank/DDBJ databases">
        <title>Genome Resource of American Ginseng Black Spot Pathogen Alternaria panax.</title>
        <authorList>
            <person name="Qiu C."/>
            <person name="Wang W."/>
            <person name="Liu Z."/>
        </authorList>
    </citation>
    <scope>NUCLEOTIDE SEQUENCE</scope>
    <source>
        <strain evidence="3">BNCC115425</strain>
    </source>
</reference>
<evidence type="ECO:0000259" key="2">
    <source>
        <dbReference type="Pfam" id="PF22685"/>
    </source>
</evidence>
<dbReference type="PANTHER" id="PTHR43708:SF1">
    <property type="entry name" value="GALACTOSE_LACTOSE METABOLISM REGULATORY PROTEIN GAL80"/>
    <property type="match status" value="1"/>
</dbReference>
<dbReference type="Pfam" id="PF22685">
    <property type="entry name" value="Gal80p_C-like"/>
    <property type="match status" value="1"/>
</dbReference>
<dbReference type="SUPFAM" id="SSF55347">
    <property type="entry name" value="Glyceraldehyde-3-phosphate dehydrogenase-like, C-terminal domain"/>
    <property type="match status" value="1"/>
</dbReference>
<dbReference type="InterPro" id="IPR055080">
    <property type="entry name" value="Gal80p-like_C"/>
</dbReference>
<evidence type="ECO:0008006" key="5">
    <source>
        <dbReference type="Google" id="ProtNLM"/>
    </source>
</evidence>
<dbReference type="GO" id="GO:0000166">
    <property type="term" value="F:nucleotide binding"/>
    <property type="evidence" value="ECO:0007669"/>
    <property type="project" value="InterPro"/>
</dbReference>
<evidence type="ECO:0000313" key="3">
    <source>
        <dbReference type="EMBL" id="KAG9185096.1"/>
    </source>
</evidence>
<dbReference type="Pfam" id="PF01408">
    <property type="entry name" value="GFO_IDH_MocA"/>
    <property type="match status" value="1"/>
</dbReference>
<dbReference type="InterPro" id="IPR036291">
    <property type="entry name" value="NAD(P)-bd_dom_sf"/>
</dbReference>
<dbReference type="SUPFAM" id="SSF51735">
    <property type="entry name" value="NAD(P)-binding Rossmann-fold domains"/>
    <property type="match status" value="1"/>
</dbReference>
<dbReference type="Proteomes" id="UP001199106">
    <property type="component" value="Unassembled WGS sequence"/>
</dbReference>
<accession>A0AAD4I669</accession>
<protein>
    <recommendedName>
        <fullName evidence="5">Oxidoreductase</fullName>
    </recommendedName>
</protein>
<dbReference type="EMBL" id="JAANER010000011">
    <property type="protein sequence ID" value="KAG9185096.1"/>
    <property type="molecule type" value="Genomic_DNA"/>
</dbReference>
<feature type="domain" description="Gal80p-like C-terminal" evidence="2">
    <location>
        <begin position="145"/>
        <end position="302"/>
    </location>
</feature>
<evidence type="ECO:0000259" key="1">
    <source>
        <dbReference type="Pfam" id="PF01408"/>
    </source>
</evidence>
<dbReference type="PANTHER" id="PTHR43708">
    <property type="entry name" value="CONSERVED EXPRESSED OXIDOREDUCTASE (EUROFUNG)"/>
    <property type="match status" value="1"/>
</dbReference>
<name>A0AAD4I669_9PLEO</name>
<organism evidence="3 4">
    <name type="scientific">Alternaria panax</name>
    <dbReference type="NCBI Taxonomy" id="48097"/>
    <lineage>
        <taxon>Eukaryota</taxon>
        <taxon>Fungi</taxon>
        <taxon>Dikarya</taxon>
        <taxon>Ascomycota</taxon>
        <taxon>Pezizomycotina</taxon>
        <taxon>Dothideomycetes</taxon>
        <taxon>Pleosporomycetidae</taxon>
        <taxon>Pleosporales</taxon>
        <taxon>Pleosporineae</taxon>
        <taxon>Pleosporaceae</taxon>
        <taxon>Alternaria</taxon>
        <taxon>Alternaria sect. Panax</taxon>
    </lineage>
</organism>
<proteinExistence type="predicted"/>
<dbReference type="AlphaFoldDB" id="A0AAD4I669"/>
<dbReference type="Gene3D" id="3.40.50.720">
    <property type="entry name" value="NAD(P)-binding Rossmann-like Domain"/>
    <property type="match status" value="1"/>
</dbReference>
<dbReference type="InterPro" id="IPR000683">
    <property type="entry name" value="Gfo/Idh/MocA-like_OxRdtase_N"/>
</dbReference>
<gene>
    <name evidence="3" type="ORF">G6011_07640</name>
</gene>
<keyword evidence="4" id="KW-1185">Reference proteome</keyword>
<dbReference type="Gene3D" id="3.30.360.10">
    <property type="entry name" value="Dihydrodipicolinate Reductase, domain 2"/>
    <property type="match status" value="1"/>
</dbReference>
<dbReference type="InterPro" id="IPR051317">
    <property type="entry name" value="Gfo/Idh/MocA_oxidoreduct"/>
</dbReference>
<sequence>MAPTTHPVRAALIGLSSSAVTSWASAAHLPPLLTATGRSKIAISALSNSSTEAAKSAIQKYGLPDETKAYGSSEDLASDPDIHLVICNTRVDKHFETVIPSIRAGKDVYIEWPIAAKREHIDELIDAAEKSGSRVAVGLQRRWAPPVVKLREVLNGGKGTLGKVLSSDVRAFGGTKDREILPVGLKYFAHKEVGGNPIVIGVGHVLDFVLSVVGRLDPPSIHSKAQIQRPDIRIRDPKTMQIVERATSDVPDLISVHATITPSPLTAPNATLSFLFRRGQPFPGTPALTWTINCEYGEIRVTSATSSSFQNSESDGPVVIQIHRFDTEQVEDVEWDWSDMQKEVPIVGRDVMGCLFSFADGSEEGEGWVGLEDAAKYARMIETFLEE</sequence>